<dbReference type="Gene3D" id="2.60.120.10">
    <property type="entry name" value="Jelly Rolls"/>
    <property type="match status" value="2"/>
</dbReference>
<gene>
    <name evidence="3" type="primary">iolB</name>
    <name evidence="3" type="ORF">NWF35_12160</name>
</gene>
<dbReference type="PANTHER" id="PTHR39193">
    <property type="entry name" value="5-DEOXY-GLUCURONATE ISOMERASE"/>
    <property type="match status" value="1"/>
</dbReference>
<dbReference type="PIRSF" id="PIRSF036628">
    <property type="entry name" value="IolB"/>
    <property type="match status" value="1"/>
</dbReference>
<dbReference type="InterPro" id="IPR021120">
    <property type="entry name" value="KduI/IolB_isomerase"/>
</dbReference>
<dbReference type="Pfam" id="PF04962">
    <property type="entry name" value="KduI"/>
    <property type="match status" value="1"/>
</dbReference>
<name>A0ABT8IPE8_9BACL</name>
<dbReference type="InterPro" id="IPR014710">
    <property type="entry name" value="RmlC-like_jellyroll"/>
</dbReference>
<comment type="caution">
    <text evidence="3">The sequence shown here is derived from an EMBL/GenBank/DDBJ whole genome shotgun (WGS) entry which is preliminary data.</text>
</comment>
<dbReference type="Proteomes" id="UP001174196">
    <property type="component" value="Unassembled WGS sequence"/>
</dbReference>
<evidence type="ECO:0000313" key="3">
    <source>
        <dbReference type="EMBL" id="MDN4594625.1"/>
    </source>
</evidence>
<protein>
    <recommendedName>
        <fullName evidence="2">5-deoxy-glucuronate isomerase</fullName>
        <ecNumber evidence="2">5.3.1.30</ecNumber>
    </recommendedName>
</protein>
<dbReference type="RefSeq" id="WP_301239399.1">
    <property type="nucleotide sequence ID" value="NZ_JANRHH010000042.1"/>
</dbReference>
<dbReference type="InterPro" id="IPR011051">
    <property type="entry name" value="RmlC_Cupin_sf"/>
</dbReference>
<evidence type="ECO:0000313" key="4">
    <source>
        <dbReference type="Proteomes" id="UP001174196"/>
    </source>
</evidence>
<sequence length="280" mass="31661">MTRLIAKVNRNAPSTEPIVKVTPDSAGWTYTGFEVYRLKPGDRVAFACENRETAVIVLEGTCDVSVDERTFTDVGSRRSVFDDQSPEAVYSPPHRRIEITAKTLAEVAVATAVSEEGEGEARRITPSDIPYEHRGEGVTERHIRHILDEHHPARKLLLVEVVTPAGNWSSFPPHKHDEEIPGEEAYLEETYYYRFDPPNGHAWQRVYDKNTIDEVLTPTDGDVVLVPKGYHPVAAPPGFRTYYLNVMAGHNRKWAYRLDDDFAHIAPRDGNIMGRVEQKK</sequence>
<reference evidence="3" key="1">
    <citation type="submission" date="2022-08" db="EMBL/GenBank/DDBJ databases">
        <title>Polycladomyces zharkentsis sp. nov., a novel thermophilic CMC and starch-degrading bacterium isolated from a geothermal spring in Kazakhstan.</title>
        <authorList>
            <person name="Mashzhan A."/>
            <person name="Kistaubaeva A."/>
            <person name="Javier-Lopez R."/>
            <person name="Birkeland N.-K."/>
        </authorList>
    </citation>
    <scope>NUCLEOTIDE SEQUENCE</scope>
    <source>
        <strain evidence="3">KSR 13</strain>
    </source>
</reference>
<dbReference type="PANTHER" id="PTHR39193:SF1">
    <property type="entry name" value="5-DEOXY-GLUCURONATE ISOMERASE"/>
    <property type="match status" value="1"/>
</dbReference>
<dbReference type="SUPFAM" id="SSF51182">
    <property type="entry name" value="RmlC-like cupins"/>
    <property type="match status" value="1"/>
</dbReference>
<dbReference type="InterPro" id="IPR024203">
    <property type="entry name" value="Deoxy-glucuronate_isom_IolB"/>
</dbReference>
<dbReference type="EC" id="5.3.1.30" evidence="2"/>
<keyword evidence="4" id="KW-1185">Reference proteome</keyword>
<organism evidence="3 4">
    <name type="scientific">Polycladomyces subterraneus</name>
    <dbReference type="NCBI Taxonomy" id="1016997"/>
    <lineage>
        <taxon>Bacteria</taxon>
        <taxon>Bacillati</taxon>
        <taxon>Bacillota</taxon>
        <taxon>Bacilli</taxon>
        <taxon>Bacillales</taxon>
        <taxon>Thermoactinomycetaceae</taxon>
        <taxon>Polycladomyces</taxon>
    </lineage>
</organism>
<dbReference type="GO" id="GO:0102482">
    <property type="term" value="F:5-deoxy-D-glucuronate isomerase activity"/>
    <property type="evidence" value="ECO:0007669"/>
    <property type="project" value="UniProtKB-EC"/>
</dbReference>
<evidence type="ECO:0000256" key="1">
    <source>
        <dbReference type="ARBA" id="ARBA00023235"/>
    </source>
</evidence>
<dbReference type="EMBL" id="JANRHH010000042">
    <property type="protein sequence ID" value="MDN4594625.1"/>
    <property type="molecule type" value="Genomic_DNA"/>
</dbReference>
<accession>A0ABT8IPE8</accession>
<evidence type="ECO:0000256" key="2">
    <source>
        <dbReference type="NCBIfam" id="TIGR04378"/>
    </source>
</evidence>
<proteinExistence type="predicted"/>
<keyword evidence="1 3" id="KW-0413">Isomerase</keyword>
<dbReference type="NCBIfam" id="TIGR04378">
    <property type="entry name" value="myo_inos_iolB"/>
    <property type="match status" value="1"/>
</dbReference>